<gene>
    <name evidence="6" type="ORF">IWW39_003157</name>
</gene>
<evidence type="ECO:0000313" key="7">
    <source>
        <dbReference type="Proteomes" id="UP001151516"/>
    </source>
</evidence>
<feature type="domain" description="AB hydrolase-1" evidence="5">
    <location>
        <begin position="121"/>
        <end position="363"/>
    </location>
</feature>
<dbReference type="GO" id="GO:0051793">
    <property type="term" value="P:medium-chain fatty acid catabolic process"/>
    <property type="evidence" value="ECO:0007669"/>
    <property type="project" value="TreeGrafter"/>
</dbReference>
<dbReference type="EMBL" id="JANBTX010000082">
    <property type="protein sequence ID" value="KAJ2687125.1"/>
    <property type="molecule type" value="Genomic_DNA"/>
</dbReference>
<dbReference type="GO" id="GO:0047372">
    <property type="term" value="F:monoacylglycerol lipase activity"/>
    <property type="evidence" value="ECO:0007669"/>
    <property type="project" value="TreeGrafter"/>
</dbReference>
<dbReference type="GO" id="GO:0008126">
    <property type="term" value="F:acetylesterase activity"/>
    <property type="evidence" value="ECO:0007669"/>
    <property type="project" value="TreeGrafter"/>
</dbReference>
<dbReference type="PANTHER" id="PTHR10794:SF63">
    <property type="entry name" value="ALPHA_BETA HYDROLASE 1, ISOFORM A"/>
    <property type="match status" value="1"/>
</dbReference>
<dbReference type="InterPro" id="IPR000073">
    <property type="entry name" value="AB_hydrolase_1"/>
</dbReference>
<evidence type="ECO:0000256" key="2">
    <source>
        <dbReference type="ARBA" id="ARBA00022487"/>
    </source>
</evidence>
<dbReference type="Proteomes" id="UP001151516">
    <property type="component" value="Unassembled WGS sequence"/>
</dbReference>
<dbReference type="InterPro" id="IPR050960">
    <property type="entry name" value="AB_hydrolase_4_sf"/>
</dbReference>
<dbReference type="PANTHER" id="PTHR10794">
    <property type="entry name" value="ABHYDROLASE DOMAIN-CONTAINING PROTEIN"/>
    <property type="match status" value="1"/>
</dbReference>
<dbReference type="Pfam" id="PF00561">
    <property type="entry name" value="Abhydrolase_1"/>
    <property type="match status" value="1"/>
</dbReference>
<keyword evidence="7" id="KW-1185">Reference proteome</keyword>
<dbReference type="InterPro" id="IPR012020">
    <property type="entry name" value="ABHD4"/>
</dbReference>
<feature type="active site" description="Charge relay system" evidence="4">
    <location>
        <position position="357"/>
    </location>
</feature>
<accession>A0A9W8L4J9</accession>
<dbReference type="SUPFAM" id="SSF53474">
    <property type="entry name" value="alpha/beta-Hydrolases"/>
    <property type="match status" value="1"/>
</dbReference>
<feature type="active site" description="Charge relay system" evidence="4">
    <location>
        <position position="197"/>
    </location>
</feature>
<evidence type="ECO:0000313" key="6">
    <source>
        <dbReference type="EMBL" id="KAJ2687125.1"/>
    </source>
</evidence>
<dbReference type="GO" id="GO:0051792">
    <property type="term" value="P:medium-chain fatty acid biosynthetic process"/>
    <property type="evidence" value="ECO:0007669"/>
    <property type="project" value="TreeGrafter"/>
</dbReference>
<evidence type="ECO:0000256" key="3">
    <source>
        <dbReference type="ARBA" id="ARBA00022801"/>
    </source>
</evidence>
<organism evidence="6 7">
    <name type="scientific">Coemansia spiralis</name>
    <dbReference type="NCBI Taxonomy" id="417178"/>
    <lineage>
        <taxon>Eukaryota</taxon>
        <taxon>Fungi</taxon>
        <taxon>Fungi incertae sedis</taxon>
        <taxon>Zoopagomycota</taxon>
        <taxon>Kickxellomycotina</taxon>
        <taxon>Kickxellomycetes</taxon>
        <taxon>Kickxellales</taxon>
        <taxon>Kickxellaceae</taxon>
        <taxon>Coemansia</taxon>
    </lineage>
</organism>
<feature type="active site" description="Charge relay system" evidence="4">
    <location>
        <position position="328"/>
    </location>
</feature>
<dbReference type="PROSITE" id="PS01133">
    <property type="entry name" value="UPF0017"/>
    <property type="match status" value="1"/>
</dbReference>
<evidence type="ECO:0000256" key="4">
    <source>
        <dbReference type="PIRSR" id="PIRSR005211-1"/>
    </source>
</evidence>
<dbReference type="InterPro" id="IPR000952">
    <property type="entry name" value="AB_hydrolase_4_CS"/>
</dbReference>
<dbReference type="InterPro" id="IPR029058">
    <property type="entry name" value="AB_hydrolase_fold"/>
</dbReference>
<comment type="caution">
    <text evidence="6">The sequence shown here is derived from an EMBL/GenBank/DDBJ whole genome shotgun (WGS) entry which is preliminary data.</text>
</comment>
<evidence type="ECO:0000259" key="5">
    <source>
        <dbReference type="Pfam" id="PF00561"/>
    </source>
</evidence>
<dbReference type="OrthoDB" id="5954035at2759"/>
<comment type="similarity">
    <text evidence="1">Belongs to the AB hydrolase superfamily. AB hydrolase 4 family.</text>
</comment>
<protein>
    <recommendedName>
        <fullName evidence="5">AB hydrolase-1 domain-containing protein</fullName>
    </recommendedName>
</protein>
<keyword evidence="3" id="KW-0378">Hydrolase</keyword>
<evidence type="ECO:0000256" key="1">
    <source>
        <dbReference type="ARBA" id="ARBA00010884"/>
    </source>
</evidence>
<dbReference type="PIRSF" id="PIRSF005211">
    <property type="entry name" value="Ab_hydro_YheT"/>
    <property type="match status" value="1"/>
</dbReference>
<keyword evidence="2" id="KW-0719">Serine esterase</keyword>
<proteinExistence type="inferred from homology"/>
<name>A0A9W8L4J9_9FUNG</name>
<dbReference type="AlphaFoldDB" id="A0A9W8L4J9"/>
<dbReference type="Gene3D" id="3.40.50.1820">
    <property type="entry name" value="alpha/beta hydrolase"/>
    <property type="match status" value="1"/>
</dbReference>
<reference evidence="6" key="1">
    <citation type="submission" date="2022-07" db="EMBL/GenBank/DDBJ databases">
        <title>Phylogenomic reconstructions and comparative analyses of Kickxellomycotina fungi.</title>
        <authorList>
            <person name="Reynolds N.K."/>
            <person name="Stajich J.E."/>
            <person name="Barry K."/>
            <person name="Grigoriev I.V."/>
            <person name="Crous P."/>
            <person name="Smith M.E."/>
        </authorList>
    </citation>
    <scope>NUCLEOTIDE SEQUENCE</scope>
    <source>
        <strain evidence="6">CBS 109367</strain>
    </source>
</reference>
<sequence>MTYELSLVGAAIAGTALYCGLKRYHSKCLVKVYGTETSHPSTRALLNEYCPSLTSPTLAYMVPTPYLPTGILQTSFCSLQTLKRDTLSDIAYERELLTTPDQGTLSLDWYAKDAQGPISIIMAGIGGSSYEYHIRCLVKALGTAGFRVVVMNHRGLGRTPLTSPKLYNAQDTSDFTQSLHHIRDAYPEVPLVGVAFSMGAMLLTKYVSETGSSSLLSAAVAVSCPFDMLLTGRQLDRDSFLNNNVFRPLVVASQLRVVKRNYDMIKSDPINFDMEALLNAKRISEIDSLVTARTQGYKDCWELYAAGSTTDYVDDIRTPFLVINAMDDNVVPPHSLPIDKIESNPYTALALVKHGGHLGFFTGLKPRIWYLTPVVEFLTAATRQESKPKL</sequence>